<dbReference type="Pfam" id="PF02625">
    <property type="entry name" value="XdhC_CoxI"/>
    <property type="match status" value="1"/>
</dbReference>
<dbReference type="Proteomes" id="UP000294506">
    <property type="component" value="Unassembled WGS sequence"/>
</dbReference>
<feature type="domain" description="XdhC Rossmann" evidence="2">
    <location>
        <begin position="152"/>
        <end position="311"/>
    </location>
</feature>
<dbReference type="InterPro" id="IPR027051">
    <property type="entry name" value="XdhC_Rossmann_dom"/>
</dbReference>
<dbReference type="RefSeq" id="WP_166645827.1">
    <property type="nucleotide sequence ID" value="NZ_SOAN01000001.1"/>
</dbReference>
<evidence type="ECO:0000313" key="3">
    <source>
        <dbReference type="EMBL" id="TDS87354.1"/>
    </source>
</evidence>
<reference evidence="3 4" key="1">
    <citation type="submission" date="2019-03" db="EMBL/GenBank/DDBJ databases">
        <title>Genomic Encyclopedia of Type Strains, Phase III (KMG-III): the genomes of soil and plant-associated and newly described type strains.</title>
        <authorList>
            <person name="Whitman W."/>
        </authorList>
    </citation>
    <scope>NUCLEOTIDE SEQUENCE [LARGE SCALE GENOMIC DNA]</scope>
    <source>
        <strain evidence="3 4">DSM 27373</strain>
    </source>
</reference>
<dbReference type="PANTHER" id="PTHR30388">
    <property type="entry name" value="ALDEHYDE OXIDOREDUCTASE MOLYBDENUM COFACTOR ASSEMBLY PROTEIN"/>
    <property type="match status" value="1"/>
</dbReference>
<dbReference type="Pfam" id="PF13478">
    <property type="entry name" value="XdhC_C"/>
    <property type="match status" value="1"/>
</dbReference>
<dbReference type="Gene3D" id="3.40.50.720">
    <property type="entry name" value="NAD(P)-binding Rossmann-like Domain"/>
    <property type="match status" value="1"/>
</dbReference>
<evidence type="ECO:0000259" key="1">
    <source>
        <dbReference type="Pfam" id="PF02625"/>
    </source>
</evidence>
<proteinExistence type="predicted"/>
<keyword evidence="4" id="KW-1185">Reference proteome</keyword>
<dbReference type="PANTHER" id="PTHR30388:SF4">
    <property type="entry name" value="MOLYBDENUM COFACTOR INSERTION CHAPERONE PAOD"/>
    <property type="match status" value="1"/>
</dbReference>
<evidence type="ECO:0000313" key="4">
    <source>
        <dbReference type="Proteomes" id="UP000294506"/>
    </source>
</evidence>
<feature type="domain" description="XdhC- CoxI" evidence="1">
    <location>
        <begin position="12"/>
        <end position="74"/>
    </location>
</feature>
<protein>
    <submittedName>
        <fullName evidence="3">Xanthine dehydrogenase accessory factor</fullName>
    </submittedName>
</protein>
<accession>A0A4R7G749</accession>
<dbReference type="InterPro" id="IPR052698">
    <property type="entry name" value="MoCofactor_Util/Proc"/>
</dbReference>
<comment type="caution">
    <text evidence="3">The sequence shown here is derived from an EMBL/GenBank/DDBJ whole genome shotgun (WGS) entry which is preliminary data.</text>
</comment>
<organism evidence="3 4">
    <name type="scientific">Nesterenkonia aurantiaca</name>
    <dbReference type="NCBI Taxonomy" id="1436010"/>
    <lineage>
        <taxon>Bacteria</taxon>
        <taxon>Bacillati</taxon>
        <taxon>Actinomycetota</taxon>
        <taxon>Actinomycetes</taxon>
        <taxon>Micrococcales</taxon>
        <taxon>Micrococcaceae</taxon>
        <taxon>Nesterenkonia</taxon>
    </lineage>
</organism>
<gene>
    <name evidence="3" type="ORF">EV640_101136</name>
</gene>
<evidence type="ECO:0000259" key="2">
    <source>
        <dbReference type="Pfam" id="PF13478"/>
    </source>
</evidence>
<dbReference type="EMBL" id="SOAN01000001">
    <property type="protein sequence ID" value="TDS87354.1"/>
    <property type="molecule type" value="Genomic_DNA"/>
</dbReference>
<dbReference type="AlphaFoldDB" id="A0A4R7G749"/>
<dbReference type="InterPro" id="IPR003777">
    <property type="entry name" value="XdhC_CoxI"/>
</dbReference>
<name>A0A4R7G749_9MICC</name>
<sequence>MLDRLSSYLDCLQDPENWAVATIVSVRGSSPSPVGTSMAVSADLRIIGSLSGGCVESAVAVSAQDALAAGGVRREFFGPDGTPFGVAGLGVALTCGGEIEVLIQPLATADLGALRALAGQDPRTPATLTRELQDRDGARFTVTEHRAGAPRLILSGVHDFSFHLAQLGLQAGWRVELVDLRPAFATNERVPAGATLHLGHPASVITELLDQDLDQDWDQDSWTGICVMTHHPDLDVPVLDTALRWQAQRADDAARCFIGAMGSRSSARRRDAALAELGHSQAARDRVVAPLGLDLGAQTAPETAVSMMAQLIAAKNAPASAAPLTRGSGAINTLRPHSVSLLEEMAV</sequence>